<evidence type="ECO:0000313" key="3">
    <source>
        <dbReference type="EMBL" id="KIT14503.1"/>
    </source>
</evidence>
<dbReference type="STRING" id="935700.jaqu_37930"/>
<dbReference type="PANTHER" id="PTHR24321:SF8">
    <property type="entry name" value="ESTRADIOL 17-BETA-DEHYDROGENASE 8-RELATED"/>
    <property type="match status" value="1"/>
</dbReference>
<dbReference type="EMBL" id="JYFE01000074">
    <property type="protein sequence ID" value="KIT14503.1"/>
    <property type="molecule type" value="Genomic_DNA"/>
</dbReference>
<dbReference type="EC" id="1.1.1.47" evidence="3"/>
<dbReference type="PROSITE" id="PS00061">
    <property type="entry name" value="ADH_SHORT"/>
    <property type="match status" value="1"/>
</dbReference>
<dbReference type="FunFam" id="3.40.50.720:FF:000084">
    <property type="entry name" value="Short-chain dehydrogenase reductase"/>
    <property type="match status" value="1"/>
</dbReference>
<evidence type="ECO:0000256" key="2">
    <source>
        <dbReference type="ARBA" id="ARBA00023002"/>
    </source>
</evidence>
<dbReference type="Gene3D" id="3.40.50.720">
    <property type="entry name" value="NAD(P)-binding Rossmann-like Domain"/>
    <property type="match status" value="1"/>
</dbReference>
<dbReference type="InterPro" id="IPR020904">
    <property type="entry name" value="Sc_DH/Rdtase_CS"/>
</dbReference>
<comment type="similarity">
    <text evidence="1">Belongs to the short-chain dehydrogenases/reductases (SDR) family.</text>
</comment>
<evidence type="ECO:0000256" key="1">
    <source>
        <dbReference type="ARBA" id="ARBA00006484"/>
    </source>
</evidence>
<protein>
    <submittedName>
        <fullName evidence="3">YcdF protein</fullName>
        <ecNumber evidence="3">1.1.1.47</ecNumber>
    </submittedName>
</protein>
<dbReference type="Pfam" id="PF13561">
    <property type="entry name" value="adh_short_C2"/>
    <property type="match status" value="1"/>
</dbReference>
<organism evidence="3 4">
    <name type="scientific">Jannaschia aquimarina</name>
    <dbReference type="NCBI Taxonomy" id="935700"/>
    <lineage>
        <taxon>Bacteria</taxon>
        <taxon>Pseudomonadati</taxon>
        <taxon>Pseudomonadota</taxon>
        <taxon>Alphaproteobacteria</taxon>
        <taxon>Rhodobacterales</taxon>
        <taxon>Roseobacteraceae</taxon>
        <taxon>Jannaschia</taxon>
    </lineage>
</organism>
<name>A0A0D1D315_9RHOB</name>
<dbReference type="Proteomes" id="UP000032232">
    <property type="component" value="Unassembled WGS sequence"/>
</dbReference>
<reference evidence="3 4" key="1">
    <citation type="submission" date="2015-02" db="EMBL/GenBank/DDBJ databases">
        <title>Genome Sequence of Jannaschia aquimarina DSM28248, a member of the Roseobacter clade.</title>
        <authorList>
            <person name="Voget S."/>
            <person name="Daniel R."/>
        </authorList>
    </citation>
    <scope>NUCLEOTIDE SEQUENCE [LARGE SCALE GENOMIC DNA]</scope>
    <source>
        <strain evidence="3 4">GSW-M26</strain>
    </source>
</reference>
<dbReference type="PATRIC" id="fig|935700.4.peg.3909"/>
<proteinExistence type="inferred from homology"/>
<keyword evidence="4" id="KW-1185">Reference proteome</keyword>
<dbReference type="PANTHER" id="PTHR24321">
    <property type="entry name" value="DEHYDROGENASES, SHORT CHAIN"/>
    <property type="match status" value="1"/>
</dbReference>
<evidence type="ECO:0000313" key="4">
    <source>
        <dbReference type="Proteomes" id="UP000032232"/>
    </source>
</evidence>
<dbReference type="RefSeq" id="WP_043920535.1">
    <property type="nucleotide sequence ID" value="NZ_FZPF01000010.1"/>
</dbReference>
<dbReference type="InterPro" id="IPR002347">
    <property type="entry name" value="SDR_fam"/>
</dbReference>
<dbReference type="AlphaFoldDB" id="A0A0D1D315"/>
<keyword evidence="2 3" id="KW-0560">Oxidoreductase</keyword>
<dbReference type="GO" id="GO:0047936">
    <property type="term" value="F:glucose 1-dehydrogenase [NAD(P)+] activity"/>
    <property type="evidence" value="ECO:0007669"/>
    <property type="project" value="UniProtKB-EC"/>
</dbReference>
<dbReference type="OrthoDB" id="7745792at2"/>
<dbReference type="InterPro" id="IPR036291">
    <property type="entry name" value="NAD(P)-bd_dom_sf"/>
</dbReference>
<sequence>MEIRTRTALVTGAAGLIGRGLVTHLLGRGWRVAALDEAPDVDGPGAPAGGDLLRLVADVSDEAAVRRSAREVADWAGRLDLLVNNAGLAGAASGPVEHLSLEDWNRRLAVNLTGPLLMAKHFAPLLREARGAIVNITSTRAHMSEPDCESYAASKGGLTALTHALAISLGPEIRVNAVAPGWITEDDLRGIDHAQHPAGRAGRPEDVAETATWLADAGFVTGQVVIVDGGMTRKMIYAE</sequence>
<gene>
    <name evidence="3" type="primary">ycdF</name>
    <name evidence="3" type="ORF">jaqu_37930</name>
</gene>
<dbReference type="PRINTS" id="PR00080">
    <property type="entry name" value="SDRFAMILY"/>
</dbReference>
<accession>A0A0D1D315</accession>
<comment type="caution">
    <text evidence="3">The sequence shown here is derived from an EMBL/GenBank/DDBJ whole genome shotgun (WGS) entry which is preliminary data.</text>
</comment>
<dbReference type="PRINTS" id="PR00081">
    <property type="entry name" value="GDHRDH"/>
</dbReference>
<dbReference type="SUPFAM" id="SSF51735">
    <property type="entry name" value="NAD(P)-binding Rossmann-fold domains"/>
    <property type="match status" value="1"/>
</dbReference>